<gene>
    <name evidence="1" type="ORF">HH195_07845</name>
</gene>
<dbReference type="EMBL" id="CP051754">
    <property type="protein sequence ID" value="QPJ85843.1"/>
    <property type="molecule type" value="Genomic_DNA"/>
</dbReference>
<proteinExistence type="predicted"/>
<name>A0ACD1BEH8_9CLOT</name>
<evidence type="ECO:0000313" key="1">
    <source>
        <dbReference type="EMBL" id="QPJ85843.1"/>
    </source>
</evidence>
<keyword evidence="2" id="KW-1185">Reference proteome</keyword>
<dbReference type="Proteomes" id="UP000594603">
    <property type="component" value="Chromosome"/>
</dbReference>
<accession>A0ACD1BEH8</accession>
<sequence>MGVNMIFIRKNKIINILLLLLVIGFYTIFKSDIGIFNSDIKSMPIYKVDTDSKNISITFDINWCDEDYLYDILDVLDKHNVKATFFIMGKWVIYPEGNLEKLQEIYNRGHEIGNHSYIHPNFTNIDEQRIKNEIQKTEDIINEAIGIKTNLFRFPSGAFNESAVNIVEGLGYIPIHWSSDSVDWKNTSLDIEYNRVLKSIEQGGIMLFHNNGKYTAQNLDKLIPKLKSDGYNFVKVGELIYNNNYIIDENGIQRNK</sequence>
<evidence type="ECO:0000313" key="2">
    <source>
        <dbReference type="Proteomes" id="UP000594603"/>
    </source>
</evidence>
<organism evidence="1 2">
    <name type="scientific">Candidatus Sarcina troglodytae</name>
    <dbReference type="NCBI Taxonomy" id="2726954"/>
    <lineage>
        <taxon>Bacteria</taxon>
        <taxon>Bacillati</taxon>
        <taxon>Bacillota</taxon>
        <taxon>Clostridia</taxon>
        <taxon>Eubacteriales</taxon>
        <taxon>Clostridiaceae</taxon>
        <taxon>Sarcina</taxon>
    </lineage>
</organism>
<protein>
    <submittedName>
        <fullName evidence="1">Polysaccharide deacetylase family protein</fullName>
    </submittedName>
</protein>
<reference evidence="1" key="1">
    <citation type="submission" date="2020-04" db="EMBL/GenBank/DDBJ databases">
        <title>A novel bacterium ('Candidatus Sarcina troglodytae' sp. nov.) linked to a protracted, uniformly lethal epizootic among sanctuary western chimpanzees (Pan troglodytes verus) in Sierra Leone.</title>
        <authorList>
            <person name="Owens L.A."/>
            <person name="Colitti B."/>
            <person name="Hirji I."/>
            <person name="Pizaro A."/>
            <person name="Jaffe J.E."/>
            <person name="Moittie S."/>
            <person name="Bishop-Lilly K.A."/>
            <person name="Estrella L.A."/>
            <person name="Voegtly L.J."/>
            <person name="Kuhn J.H."/>
            <person name="Suen G."/>
            <person name="Deblois C.L."/>
            <person name="Dunn C."/>
            <person name="Juan-Salles C."/>
            <person name="Goldberg T.L."/>
        </authorList>
    </citation>
    <scope>NUCLEOTIDE SEQUENCE</scope>
    <source>
        <strain evidence="1">JB2</strain>
    </source>
</reference>